<keyword evidence="6 8" id="KW-0378">Hydrolase</keyword>
<dbReference type="Pfam" id="PF00082">
    <property type="entry name" value="Peptidase_S8"/>
    <property type="match status" value="1"/>
</dbReference>
<dbReference type="OrthoDB" id="206201at2759"/>
<dbReference type="InterPro" id="IPR041469">
    <property type="entry name" value="Subtilisin-like_FN3"/>
</dbReference>
<dbReference type="Gramene" id="Jr13_24240_p1">
    <property type="protein sequence ID" value="cds.Jr13_24240_p1"/>
    <property type="gene ID" value="Jr13_24240"/>
</dbReference>
<comment type="subcellular location">
    <subcellularLocation>
        <location evidence="1">Secreted</location>
    </subcellularLocation>
</comment>
<keyword evidence="7 8" id="KW-0720">Serine protease</keyword>
<dbReference type="RefSeq" id="XP_018822346.1">
    <property type="nucleotide sequence ID" value="XM_018966801.2"/>
</dbReference>
<dbReference type="GeneID" id="108992284"/>
<dbReference type="InterPro" id="IPR045051">
    <property type="entry name" value="SBT"/>
</dbReference>
<dbReference type="GO" id="GO:0009609">
    <property type="term" value="P:response to symbiotic bacterium"/>
    <property type="evidence" value="ECO:0007669"/>
    <property type="project" value="UniProtKB-ARBA"/>
</dbReference>
<comment type="similarity">
    <text evidence="2 8">Belongs to the peptidase S8 family.</text>
</comment>
<dbReference type="InterPro" id="IPR015500">
    <property type="entry name" value="Peptidase_S8_subtilisin-rel"/>
</dbReference>
<protein>
    <submittedName>
        <fullName evidence="13">Subtilisin-like protease SBT3.6 isoform X3</fullName>
    </submittedName>
</protein>
<gene>
    <name evidence="13" type="primary">LOC108992284</name>
</gene>
<dbReference type="PRINTS" id="PR00723">
    <property type="entry name" value="SUBTILISIN"/>
</dbReference>
<dbReference type="InterPro" id="IPR023828">
    <property type="entry name" value="Peptidase_S8_Ser-AS"/>
</dbReference>
<dbReference type="InterPro" id="IPR010259">
    <property type="entry name" value="S8pro/Inhibitor_I9"/>
</dbReference>
<dbReference type="InterPro" id="IPR036852">
    <property type="entry name" value="Peptidase_S8/S53_dom_sf"/>
</dbReference>
<proteinExistence type="inferred from homology"/>
<keyword evidence="5" id="KW-0732">Signal</keyword>
<evidence type="ECO:0000313" key="13">
    <source>
        <dbReference type="RefSeq" id="XP_018822346.1"/>
    </source>
</evidence>
<dbReference type="FunFam" id="3.30.70.80:FF:000002">
    <property type="entry name" value="Subtilisin-like protease SBT5.3"/>
    <property type="match status" value="1"/>
</dbReference>
<dbReference type="GO" id="GO:0006508">
    <property type="term" value="P:proteolysis"/>
    <property type="evidence" value="ECO:0007669"/>
    <property type="project" value="UniProtKB-KW"/>
</dbReference>
<dbReference type="PROSITE" id="PS51892">
    <property type="entry name" value="SUBTILASE"/>
    <property type="match status" value="1"/>
</dbReference>
<feature type="domain" description="Peptidase S8/S53" evidence="9">
    <location>
        <begin position="149"/>
        <end position="601"/>
    </location>
</feature>
<dbReference type="PROSITE" id="PS00138">
    <property type="entry name" value="SUBTILASE_SER"/>
    <property type="match status" value="1"/>
</dbReference>
<evidence type="ECO:0000256" key="5">
    <source>
        <dbReference type="ARBA" id="ARBA00022729"/>
    </source>
</evidence>
<evidence type="ECO:0000256" key="6">
    <source>
        <dbReference type="ARBA" id="ARBA00022801"/>
    </source>
</evidence>
<reference evidence="13" key="1">
    <citation type="submission" date="2025-08" db="UniProtKB">
        <authorList>
            <consortium name="RefSeq"/>
        </authorList>
    </citation>
    <scope>IDENTIFICATION</scope>
    <source>
        <tissue evidence="13">Leaves</tissue>
    </source>
</reference>
<evidence type="ECO:0000259" key="9">
    <source>
        <dbReference type="Pfam" id="PF00082"/>
    </source>
</evidence>
<evidence type="ECO:0000256" key="4">
    <source>
        <dbReference type="ARBA" id="ARBA00022670"/>
    </source>
</evidence>
<dbReference type="InterPro" id="IPR034197">
    <property type="entry name" value="Peptidases_S8_3"/>
</dbReference>
<dbReference type="Pfam" id="PF05922">
    <property type="entry name" value="Inhibitor_I9"/>
    <property type="match status" value="1"/>
</dbReference>
<dbReference type="Gene3D" id="3.40.50.200">
    <property type="entry name" value="Peptidase S8/S53 domain"/>
    <property type="match status" value="1"/>
</dbReference>
<evidence type="ECO:0000259" key="11">
    <source>
        <dbReference type="Pfam" id="PF17766"/>
    </source>
</evidence>
<dbReference type="GO" id="GO:0005576">
    <property type="term" value="C:extracellular region"/>
    <property type="evidence" value="ECO:0000318"/>
    <property type="project" value="GO_Central"/>
</dbReference>
<dbReference type="FunFam" id="3.40.50.200:FF:000006">
    <property type="entry name" value="Subtilisin-like protease SBT1.5"/>
    <property type="match status" value="1"/>
</dbReference>
<keyword evidence="3" id="KW-0964">Secreted</keyword>
<dbReference type="InterPro" id="IPR000209">
    <property type="entry name" value="Peptidase_S8/S53_dom"/>
</dbReference>
<keyword evidence="12" id="KW-1185">Reference proteome</keyword>
<dbReference type="CDD" id="cd04852">
    <property type="entry name" value="Peptidases_S8_3"/>
    <property type="match status" value="1"/>
</dbReference>
<dbReference type="AlphaFoldDB" id="A0A2I4ESG7"/>
<organism evidence="12 13">
    <name type="scientific">Juglans regia</name>
    <name type="common">English walnut</name>
    <dbReference type="NCBI Taxonomy" id="51240"/>
    <lineage>
        <taxon>Eukaryota</taxon>
        <taxon>Viridiplantae</taxon>
        <taxon>Streptophyta</taxon>
        <taxon>Embryophyta</taxon>
        <taxon>Tracheophyta</taxon>
        <taxon>Spermatophyta</taxon>
        <taxon>Magnoliopsida</taxon>
        <taxon>eudicotyledons</taxon>
        <taxon>Gunneridae</taxon>
        <taxon>Pentapetalae</taxon>
        <taxon>rosids</taxon>
        <taxon>fabids</taxon>
        <taxon>Fagales</taxon>
        <taxon>Juglandaceae</taxon>
        <taxon>Juglans</taxon>
    </lineage>
</organism>
<dbReference type="InterPro" id="IPR037045">
    <property type="entry name" value="S8pro/Inhibitor_I9_sf"/>
</dbReference>
<evidence type="ECO:0000256" key="7">
    <source>
        <dbReference type="ARBA" id="ARBA00022825"/>
    </source>
</evidence>
<dbReference type="SUPFAM" id="SSF52743">
    <property type="entry name" value="Subtilisin-like"/>
    <property type="match status" value="1"/>
</dbReference>
<evidence type="ECO:0000256" key="2">
    <source>
        <dbReference type="ARBA" id="ARBA00011073"/>
    </source>
</evidence>
<evidence type="ECO:0000256" key="1">
    <source>
        <dbReference type="ARBA" id="ARBA00004613"/>
    </source>
</evidence>
<evidence type="ECO:0000256" key="3">
    <source>
        <dbReference type="ARBA" id="ARBA00022525"/>
    </source>
</evidence>
<feature type="domain" description="Inhibitor I9" evidence="10">
    <location>
        <begin position="40"/>
        <end position="124"/>
    </location>
</feature>
<dbReference type="PANTHER" id="PTHR10795">
    <property type="entry name" value="PROPROTEIN CONVERTASE SUBTILISIN/KEXIN"/>
    <property type="match status" value="1"/>
</dbReference>
<dbReference type="Proteomes" id="UP000235220">
    <property type="component" value="Chromosome 13"/>
</dbReference>
<evidence type="ECO:0000259" key="10">
    <source>
        <dbReference type="Pfam" id="PF05922"/>
    </source>
</evidence>
<feature type="active site" description="Charge relay system" evidence="8">
    <location>
        <position position="235"/>
    </location>
</feature>
<dbReference type="CDD" id="cd02120">
    <property type="entry name" value="PA_subtilisin_like"/>
    <property type="match status" value="1"/>
</dbReference>
<dbReference type="Gene3D" id="2.60.40.2310">
    <property type="match status" value="1"/>
</dbReference>
<accession>A0A2I4ESG7</accession>
<dbReference type="Gene3D" id="3.50.30.30">
    <property type="match status" value="1"/>
</dbReference>
<evidence type="ECO:0000313" key="12">
    <source>
        <dbReference type="Proteomes" id="UP000235220"/>
    </source>
</evidence>
<feature type="domain" description="Subtilisin-like protease fibronectin type-III" evidence="11">
    <location>
        <begin position="679"/>
        <end position="774"/>
    </location>
</feature>
<dbReference type="GO" id="GO:0004252">
    <property type="term" value="F:serine-type endopeptidase activity"/>
    <property type="evidence" value="ECO:0000318"/>
    <property type="project" value="GO_Central"/>
</dbReference>
<dbReference type="Pfam" id="PF17766">
    <property type="entry name" value="fn3_6"/>
    <property type="match status" value="1"/>
</dbReference>
<dbReference type="Gene3D" id="3.30.70.80">
    <property type="entry name" value="Peptidase S8 propeptide/proteinase inhibitor I9"/>
    <property type="match status" value="1"/>
</dbReference>
<evidence type="ECO:0000256" key="8">
    <source>
        <dbReference type="PROSITE-ProRule" id="PRU01240"/>
    </source>
</evidence>
<feature type="active site" description="Charge relay system" evidence="8">
    <location>
        <position position="158"/>
    </location>
</feature>
<name>A0A2I4ESG7_JUGRE</name>
<keyword evidence="4 8" id="KW-0645">Protease</keyword>
<sequence length="781" mass="84572">MKSIRRCKNRNTTLLSLFMFLLFLYEQHSIPTLAEANRNVYIVYMGKGQQRDPKLLLETHLEILTGVLGSKEASAEAMVYSYKHGFTGFAAKLTGTQAQIISGLLYLYSITVVQVIPNRFYKLQTTRSWDYLQLNSYSPKNILHKSQMGDGVIIGVIDTGIWPESEVFRDEGLGPIPSRWKGACESGELFHARKTCNRKLIGARYFIKGLHAEYGKSFNITKYQDYLSPRDSFGHGTHTSATAGGYFKANVSYNGLGFGTVRGGAPLARLAIYKVCWKLYGVKCASADILKAFDKAIHDGVDVISLSLGFALPLFSDIDTTHNGISVGAFHAAENGITVVCAAGNAGPSALTIQNTAPWVISVAASTIDRSFPTRISLGNNWTTMGQAMFTGQGTGFTNLLYPEVSEFHTPRYCGSLSSNDTWSAGNVVLCFTLGSDNRSAVGDAARSVKEIGCLGLIIAENPKSFPYSCDDNFPCVRVSYDIGMQILNYIRSTRNPQVMIRPSKTHVGRPISTRVAYFSSRGPSSVAPAILKPDVAAPGVNILAAVPPRSRPGIAFEFDSGTSMAAPHVSGIVALLKSLHSDWSPAIIKSAIVTTAWTTDPYGEPIYAEGEPMKLADAFDYGGGIVNGNRAADPGLVYDMGTADYIQYLCAMGYKNSDISQVTGNPAFCPMKQPSILNLNFPSITIPTLRNSTTITRTVTNVGAVYSRYVALVEPPLGISIAVKPDILIFNSIIKAISFTVTVSSSHKVTTGYSFGSLTWSDGVHSVRSPISVRTEIIES</sequence>
<feature type="active site" description="Charge relay system" evidence="8">
    <location>
        <position position="564"/>
    </location>
</feature>
<dbReference type="FunFam" id="2.60.40.2310:FF:000002">
    <property type="entry name" value="p69E protein-like"/>
    <property type="match status" value="1"/>
</dbReference>